<dbReference type="GO" id="GO:0006508">
    <property type="term" value="P:proteolysis"/>
    <property type="evidence" value="ECO:0007669"/>
    <property type="project" value="UniProtKB-KW"/>
</dbReference>
<dbReference type="SMART" id="SM00612">
    <property type="entry name" value="Kelch"/>
    <property type="match status" value="4"/>
</dbReference>
<keyword evidence="7" id="KW-0732">Signal</keyword>
<dbReference type="InterPro" id="IPR015915">
    <property type="entry name" value="Kelch-typ_b-propeller"/>
</dbReference>
<keyword evidence="5" id="KW-0720">Serine protease</keyword>
<evidence type="ECO:0000256" key="5">
    <source>
        <dbReference type="ARBA" id="ARBA00022825"/>
    </source>
</evidence>
<dbReference type="SUPFAM" id="SSF50965">
    <property type="entry name" value="Galactose oxidase, central domain"/>
    <property type="match status" value="1"/>
</dbReference>
<evidence type="ECO:0000259" key="8">
    <source>
        <dbReference type="PROSITE" id="PS51695"/>
    </source>
</evidence>
<dbReference type="Gene3D" id="3.40.50.200">
    <property type="entry name" value="Peptidase S8/S53 domain"/>
    <property type="match status" value="1"/>
</dbReference>
<proteinExistence type="predicted"/>
<feature type="domain" description="Peptidase S53" evidence="8">
    <location>
        <begin position="79"/>
        <end position="406"/>
    </location>
</feature>
<protein>
    <submittedName>
        <fullName evidence="9">Galactose oxidase</fullName>
    </submittedName>
</protein>
<dbReference type="CDD" id="cd04056">
    <property type="entry name" value="Peptidases_S53"/>
    <property type="match status" value="1"/>
</dbReference>
<evidence type="ECO:0000256" key="1">
    <source>
        <dbReference type="ARBA" id="ARBA00022441"/>
    </source>
</evidence>
<dbReference type="Gene3D" id="2.120.10.80">
    <property type="entry name" value="Kelch-type beta propeller"/>
    <property type="match status" value="1"/>
</dbReference>
<dbReference type="InterPro" id="IPR036852">
    <property type="entry name" value="Peptidase_S8/S53_dom_sf"/>
</dbReference>
<evidence type="ECO:0000313" key="10">
    <source>
        <dbReference type="Proteomes" id="UP000305778"/>
    </source>
</evidence>
<dbReference type="InterPro" id="IPR023828">
    <property type="entry name" value="Peptidase_S8_Ser-AS"/>
</dbReference>
<gene>
    <name evidence="9" type="ORF">FCI23_34750</name>
</gene>
<dbReference type="NCBIfam" id="NF038128">
    <property type="entry name" value="choice_anch_J"/>
    <property type="match status" value="1"/>
</dbReference>
<dbReference type="InterPro" id="IPR011043">
    <property type="entry name" value="Gal_Oxase/kelch_b-propeller"/>
</dbReference>
<dbReference type="Proteomes" id="UP000305778">
    <property type="component" value="Unassembled WGS sequence"/>
</dbReference>
<evidence type="ECO:0000256" key="4">
    <source>
        <dbReference type="ARBA" id="ARBA00022801"/>
    </source>
</evidence>
<organism evidence="9 10">
    <name type="scientific">Actinacidiphila oryziradicis</name>
    <dbReference type="NCBI Taxonomy" id="2571141"/>
    <lineage>
        <taxon>Bacteria</taxon>
        <taxon>Bacillati</taxon>
        <taxon>Actinomycetota</taxon>
        <taxon>Actinomycetes</taxon>
        <taxon>Kitasatosporales</taxon>
        <taxon>Streptomycetaceae</taxon>
        <taxon>Actinacidiphila</taxon>
    </lineage>
</organism>
<comment type="caution">
    <text evidence="9">The sequence shown here is derived from an EMBL/GenBank/DDBJ whole genome shotgun (WGS) entry which is preliminary data.</text>
</comment>
<evidence type="ECO:0000256" key="2">
    <source>
        <dbReference type="ARBA" id="ARBA00022670"/>
    </source>
</evidence>
<dbReference type="OrthoDB" id="9813435at2"/>
<dbReference type="Pfam" id="PF24681">
    <property type="entry name" value="Kelch_KLHDC2_KLHL20_DRC7"/>
    <property type="match status" value="1"/>
</dbReference>
<feature type="signal peptide" evidence="7">
    <location>
        <begin position="1"/>
        <end position="26"/>
    </location>
</feature>
<dbReference type="GO" id="GO:0004252">
    <property type="term" value="F:serine-type endopeptidase activity"/>
    <property type="evidence" value="ECO:0007669"/>
    <property type="project" value="InterPro"/>
</dbReference>
<dbReference type="PANTHER" id="PTHR46344">
    <property type="entry name" value="OS02G0202900 PROTEIN"/>
    <property type="match status" value="1"/>
</dbReference>
<dbReference type="InterPro" id="IPR006652">
    <property type="entry name" value="Kelch_1"/>
</dbReference>
<dbReference type="InterPro" id="IPR030400">
    <property type="entry name" value="Sedolisin_dom"/>
</dbReference>
<feature type="chain" id="PRO_5038906476" evidence="7">
    <location>
        <begin position="27"/>
        <end position="1288"/>
    </location>
</feature>
<dbReference type="Gene3D" id="2.60.40.1120">
    <property type="entry name" value="Carboxypeptidase-like, regulatory domain"/>
    <property type="match status" value="2"/>
</dbReference>
<dbReference type="PROSITE" id="PS51695">
    <property type="entry name" value="SEDOLISIN"/>
    <property type="match status" value="1"/>
</dbReference>
<sequence>MVSATLATLSAAGLAVLGLQAPLATAQPQAAAGATTTNSASYQPACGTPKPGQFSCYALRRTDVPSARGPQPAAAAPVGLGPADLQSAYNLPSDGGAGQTVAIVDAYDDPTAEADLAVYRQQYGLPACTTENGCFSKVDQRGGTQYPPANSSWAGEISLDLDMVSAVAPNAHILLVESDSADSVALGAAVDEAVALGAKYISNSYGMSEVPSETASLDAYYDHPGVAVVAASGDSGYGVGYPAASQYVTSVGGTSLTRDANSPRGWTESAWSNAGSGCSAYESKPAFQKDSGCANRSVADVSAEADPNTAVAVYQTYGHSGWTAYGGTSAASPIIAGVYADAGTPAPGTYPNSYPYEAGNGLNDVTSGSNGSCTILYECKAGTGYDGPTGLGTPNGLQAFRTGPHGELSGTVTDQATGKPIAGATVSDGTSVTHTNAQGSYEFGLPAGSDDLTVTAFGYASGTATVTVTEGTTFTKDFALAQLPSETLSGKVTDGSGHKWPLYSKITIDGDSNPVWSDPVTGAYKVTVPQSSDYTLRFDAFSPGYKEATKTVHVGQAPVTADAAPTADPWQATAPGYALHLSGDTQTFDSTSSAPQGWSVVNAAGLTNGWQFDDPGSHGNHTGGSGAFASVDSRLAGTTGHTDTQLISPVYDFTGKTDPELAFDTMYTLNPYRQTFEVEATDDGGATWTSVWTPDVNAGYSAGPDKVEIPLTDFAGKPAVQLRFRYTALWSWYWGIDNVFVGQRDYPPTPGGMAVGTVTDVNTGQGAVDATVADKSDPSVQAETVPTPEDPNTADGFYSLFVPGAGKHVLDASKHNYTTQSDTVQVPADDTVPASYRLKAGQLQVTPGSLDASVGWGKHATRKLTVKNTGTATATLQIGEQAYGLGSQPSTAKGAPLQRITGDYPMGFLGANAKTGTPAAKPSPVPSDVPSAAPWQSAPALPDAVMDNAADGYDGKVYSSFGVAGANGPMYSTLYVLDPAAGTWTQLAGAADEREAPGHGIIDGKLYAVGGWSTDGPIDAKLEIYDIATNTWTTGASDPKPYAAAGSAVAGGKLYQIGGCDASSSCGTTDTSVYDPATNSWNQIAPYPEPISYTSCGGIDGKVYCAGGFTQSGFVQDAYVYDPATNYWSQLPDMPIPLAASAYAAANGLLMISSGVTGDTITNQGFAYDPKSGTWSTLPNAGTATYRGGGALDFYKVGGATSGSSPTTAVENLPEYTDDAPWLNESTQRLTLRPGERATITVTLDARVAQITKPGDYSAQLVFDSTTPYPLPAAKVTMHVAPPKSKTN</sequence>
<name>A0A4U0S6K2_9ACTN</name>
<keyword evidence="10" id="KW-1185">Reference proteome</keyword>
<keyword evidence="1" id="KW-0880">Kelch repeat</keyword>
<dbReference type="Gene3D" id="2.60.120.200">
    <property type="match status" value="1"/>
</dbReference>
<accession>A0A4U0S6K2</accession>
<reference evidence="9 10" key="1">
    <citation type="submission" date="2019-04" db="EMBL/GenBank/DDBJ databases">
        <title>Streptomyces oryziradicis sp. nov., a novel actinomycete isolated from rhizosphere soil of rice (Oryza sativa L.).</title>
        <authorList>
            <person name="Li C."/>
        </authorList>
    </citation>
    <scope>NUCLEOTIDE SEQUENCE [LARGE SCALE GENOMIC DNA]</scope>
    <source>
        <strain evidence="9 10">NEAU-C40</strain>
    </source>
</reference>
<dbReference type="SUPFAM" id="SSF52743">
    <property type="entry name" value="Subtilisin-like"/>
    <property type="match status" value="1"/>
</dbReference>
<keyword evidence="4" id="KW-0378">Hydrolase</keyword>
<dbReference type="InterPro" id="IPR008969">
    <property type="entry name" value="CarboxyPept-like_regulatory"/>
</dbReference>
<evidence type="ECO:0000256" key="7">
    <source>
        <dbReference type="SAM" id="SignalP"/>
    </source>
</evidence>
<keyword evidence="3" id="KW-0677">Repeat</keyword>
<feature type="region of interest" description="Disordered" evidence="6">
    <location>
        <begin position="915"/>
        <end position="936"/>
    </location>
</feature>
<dbReference type="PROSITE" id="PS00138">
    <property type="entry name" value="SUBTILASE_SER"/>
    <property type="match status" value="1"/>
</dbReference>
<dbReference type="PANTHER" id="PTHR46344:SF27">
    <property type="entry name" value="KELCH REPEAT SUPERFAMILY PROTEIN"/>
    <property type="match status" value="1"/>
</dbReference>
<evidence type="ECO:0000256" key="3">
    <source>
        <dbReference type="ARBA" id="ARBA00022737"/>
    </source>
</evidence>
<dbReference type="EMBL" id="SUMC01000048">
    <property type="protein sequence ID" value="TKA04726.1"/>
    <property type="molecule type" value="Genomic_DNA"/>
</dbReference>
<evidence type="ECO:0000313" key="9">
    <source>
        <dbReference type="EMBL" id="TKA04726.1"/>
    </source>
</evidence>
<dbReference type="Pfam" id="PF13620">
    <property type="entry name" value="CarboxypepD_reg"/>
    <property type="match status" value="1"/>
</dbReference>
<keyword evidence="2" id="KW-0645">Protease</keyword>
<dbReference type="SUPFAM" id="SSF49464">
    <property type="entry name" value="Carboxypeptidase regulatory domain-like"/>
    <property type="match status" value="2"/>
</dbReference>
<evidence type="ECO:0000256" key="6">
    <source>
        <dbReference type="SAM" id="MobiDB-lite"/>
    </source>
</evidence>